<dbReference type="Proteomes" id="UP000054560">
    <property type="component" value="Unassembled WGS sequence"/>
</dbReference>
<sequence>MADACECICDPIFRLLRAIQAQSTYCADADCIQEGPEAGDSTRAYMNTALAIAGWVAAAGVMYYARPASLRANMNADATLEKANASNPTNNHNDRDQPPPPPSL</sequence>
<protein>
    <recommendedName>
        <fullName evidence="1">Small integral membrane protein 14</fullName>
    </recommendedName>
</protein>
<evidence type="ECO:0000256" key="2">
    <source>
        <dbReference type="SAM" id="MobiDB-lite"/>
    </source>
</evidence>
<dbReference type="PANTHER" id="PTHR31019:SF1">
    <property type="entry name" value="SMALL INTEGRAL MEMBRANE PROTEIN 14"/>
    <property type="match status" value="1"/>
</dbReference>
<evidence type="ECO:0000256" key="1">
    <source>
        <dbReference type="ARBA" id="ARBA00017902"/>
    </source>
</evidence>
<name>A0A0L0FN12_9EUKA</name>
<feature type="region of interest" description="Disordered" evidence="2">
    <location>
        <begin position="79"/>
        <end position="104"/>
    </location>
</feature>
<dbReference type="GeneID" id="25909897"/>
<keyword evidence="3" id="KW-0472">Membrane</keyword>
<dbReference type="PANTHER" id="PTHR31019">
    <property type="entry name" value="SMALL INTEGRAL MEMBRANE PROTEIN 14"/>
    <property type="match status" value="1"/>
</dbReference>
<proteinExistence type="predicted"/>
<dbReference type="EMBL" id="KQ242545">
    <property type="protein sequence ID" value="KNC78165.1"/>
    <property type="molecule type" value="Genomic_DNA"/>
</dbReference>
<keyword evidence="5" id="KW-1185">Reference proteome</keyword>
<keyword evidence="3" id="KW-0812">Transmembrane</keyword>
<keyword evidence="3" id="KW-1133">Transmembrane helix</keyword>
<dbReference type="GO" id="GO:0005783">
    <property type="term" value="C:endoplasmic reticulum"/>
    <property type="evidence" value="ECO:0007669"/>
    <property type="project" value="TreeGrafter"/>
</dbReference>
<dbReference type="InterPro" id="IPR020309">
    <property type="entry name" value="Smim-14"/>
</dbReference>
<dbReference type="RefSeq" id="XP_014152067.1">
    <property type="nucleotide sequence ID" value="XM_014296592.1"/>
</dbReference>
<dbReference type="Pfam" id="PF11027">
    <property type="entry name" value="DUF2615"/>
    <property type="match status" value="1"/>
</dbReference>
<reference evidence="4 5" key="1">
    <citation type="submission" date="2011-02" db="EMBL/GenBank/DDBJ databases">
        <title>The Genome Sequence of Sphaeroforma arctica JP610.</title>
        <authorList>
            <consortium name="The Broad Institute Genome Sequencing Platform"/>
            <person name="Russ C."/>
            <person name="Cuomo C."/>
            <person name="Young S.K."/>
            <person name="Zeng Q."/>
            <person name="Gargeya S."/>
            <person name="Alvarado L."/>
            <person name="Berlin A."/>
            <person name="Chapman S.B."/>
            <person name="Chen Z."/>
            <person name="Freedman E."/>
            <person name="Gellesch M."/>
            <person name="Goldberg J."/>
            <person name="Griggs A."/>
            <person name="Gujja S."/>
            <person name="Heilman E."/>
            <person name="Heiman D."/>
            <person name="Howarth C."/>
            <person name="Mehta T."/>
            <person name="Neiman D."/>
            <person name="Pearson M."/>
            <person name="Roberts A."/>
            <person name="Saif S."/>
            <person name="Shea T."/>
            <person name="Shenoy N."/>
            <person name="Sisk P."/>
            <person name="Stolte C."/>
            <person name="Sykes S."/>
            <person name="White J."/>
            <person name="Yandava C."/>
            <person name="Burger G."/>
            <person name="Gray M.W."/>
            <person name="Holland P.W.H."/>
            <person name="King N."/>
            <person name="Lang F.B.F."/>
            <person name="Roger A.J."/>
            <person name="Ruiz-Trillo I."/>
            <person name="Haas B."/>
            <person name="Nusbaum C."/>
            <person name="Birren B."/>
        </authorList>
    </citation>
    <scope>NUCLEOTIDE SEQUENCE [LARGE SCALE GENOMIC DNA]</scope>
    <source>
        <strain evidence="4 5">JP610</strain>
    </source>
</reference>
<dbReference type="eggNOG" id="ENOG502S28C">
    <property type="taxonomic scope" value="Eukaryota"/>
</dbReference>
<evidence type="ECO:0000313" key="4">
    <source>
        <dbReference type="EMBL" id="KNC78165.1"/>
    </source>
</evidence>
<accession>A0A0L0FN12</accession>
<gene>
    <name evidence="4" type="ORF">SARC_09393</name>
</gene>
<evidence type="ECO:0000313" key="5">
    <source>
        <dbReference type="Proteomes" id="UP000054560"/>
    </source>
</evidence>
<dbReference type="AlphaFoldDB" id="A0A0L0FN12"/>
<feature type="transmembrane region" description="Helical" evidence="3">
    <location>
        <begin position="44"/>
        <end position="65"/>
    </location>
</feature>
<evidence type="ECO:0000256" key="3">
    <source>
        <dbReference type="SAM" id="Phobius"/>
    </source>
</evidence>
<organism evidence="4 5">
    <name type="scientific">Sphaeroforma arctica JP610</name>
    <dbReference type="NCBI Taxonomy" id="667725"/>
    <lineage>
        <taxon>Eukaryota</taxon>
        <taxon>Ichthyosporea</taxon>
        <taxon>Ichthyophonida</taxon>
        <taxon>Sphaeroforma</taxon>
    </lineage>
</organism>